<protein>
    <submittedName>
        <fullName evidence="2">Class I SAM-dependent methyltransferase</fullName>
    </submittedName>
</protein>
<name>A0ABT3NWN0_9PROT</name>
<gene>
    <name evidence="2" type="ORF">OF850_13090</name>
</gene>
<keyword evidence="2" id="KW-0808">Transferase</keyword>
<evidence type="ECO:0000313" key="2">
    <source>
        <dbReference type="EMBL" id="MCW8086568.1"/>
    </source>
</evidence>
<dbReference type="Proteomes" id="UP001526430">
    <property type="component" value="Unassembled WGS sequence"/>
</dbReference>
<sequence length="84" mass="9045">MERPERVLAEIARVLRPGTGRFAMTAWAPEGDLFTLVGQAVQAHANMAVPLPAAPSFFRSLTRTRAGPPSAQLASRRSTSKASR</sequence>
<keyword evidence="2" id="KW-0489">Methyltransferase</keyword>
<comment type="caution">
    <text evidence="2">The sequence shown here is derived from an EMBL/GenBank/DDBJ whole genome shotgun (WGS) entry which is preliminary data.</text>
</comment>
<keyword evidence="3" id="KW-1185">Reference proteome</keyword>
<dbReference type="InterPro" id="IPR029063">
    <property type="entry name" value="SAM-dependent_MTases_sf"/>
</dbReference>
<evidence type="ECO:0000313" key="3">
    <source>
        <dbReference type="Proteomes" id="UP001526430"/>
    </source>
</evidence>
<evidence type="ECO:0000256" key="1">
    <source>
        <dbReference type="SAM" id="MobiDB-lite"/>
    </source>
</evidence>
<accession>A0ABT3NWN0</accession>
<feature type="compositionally biased region" description="Polar residues" evidence="1">
    <location>
        <begin position="72"/>
        <end position="84"/>
    </location>
</feature>
<dbReference type="GO" id="GO:0032259">
    <property type="term" value="P:methylation"/>
    <property type="evidence" value="ECO:0007669"/>
    <property type="project" value="UniProtKB-KW"/>
</dbReference>
<dbReference type="Gene3D" id="3.40.50.150">
    <property type="entry name" value="Vaccinia Virus protein VP39"/>
    <property type="match status" value="1"/>
</dbReference>
<dbReference type="GO" id="GO:0008168">
    <property type="term" value="F:methyltransferase activity"/>
    <property type="evidence" value="ECO:0007669"/>
    <property type="project" value="UniProtKB-KW"/>
</dbReference>
<reference evidence="2 3" key="1">
    <citation type="submission" date="2022-10" db="EMBL/GenBank/DDBJ databases">
        <title>Roseococcus glaciei nov., sp. nov., isolated from glacier.</title>
        <authorList>
            <person name="Liu Q."/>
            <person name="Xin Y.-H."/>
        </authorList>
    </citation>
    <scope>NUCLEOTIDE SEQUENCE [LARGE SCALE GENOMIC DNA]</scope>
    <source>
        <strain evidence="2 3">MDT2-1-1</strain>
    </source>
</reference>
<feature type="region of interest" description="Disordered" evidence="1">
    <location>
        <begin position="62"/>
        <end position="84"/>
    </location>
</feature>
<proteinExistence type="predicted"/>
<organism evidence="2 3">
    <name type="scientific">Sabulicella glaciei</name>
    <dbReference type="NCBI Taxonomy" id="2984948"/>
    <lineage>
        <taxon>Bacteria</taxon>
        <taxon>Pseudomonadati</taxon>
        <taxon>Pseudomonadota</taxon>
        <taxon>Alphaproteobacteria</taxon>
        <taxon>Acetobacterales</taxon>
        <taxon>Acetobacteraceae</taxon>
        <taxon>Sabulicella</taxon>
    </lineage>
</organism>
<dbReference type="EMBL" id="JAPFQI010000009">
    <property type="protein sequence ID" value="MCW8086568.1"/>
    <property type="molecule type" value="Genomic_DNA"/>
</dbReference>